<feature type="region of interest" description="Disordered" evidence="1">
    <location>
        <begin position="357"/>
        <end position="387"/>
    </location>
</feature>
<feature type="region of interest" description="Disordered" evidence="1">
    <location>
        <begin position="438"/>
        <end position="523"/>
    </location>
</feature>
<organism evidence="2 3">
    <name type="scientific">Elysia chlorotica</name>
    <name type="common">Eastern emerald elysia</name>
    <name type="synonym">Sea slug</name>
    <dbReference type="NCBI Taxonomy" id="188477"/>
    <lineage>
        <taxon>Eukaryota</taxon>
        <taxon>Metazoa</taxon>
        <taxon>Spiralia</taxon>
        <taxon>Lophotrochozoa</taxon>
        <taxon>Mollusca</taxon>
        <taxon>Gastropoda</taxon>
        <taxon>Heterobranchia</taxon>
        <taxon>Euthyneura</taxon>
        <taxon>Panpulmonata</taxon>
        <taxon>Sacoglossa</taxon>
        <taxon>Placobranchoidea</taxon>
        <taxon>Plakobranchidae</taxon>
        <taxon>Elysia</taxon>
    </lineage>
</organism>
<comment type="caution">
    <text evidence="2">The sequence shown here is derived from an EMBL/GenBank/DDBJ whole genome shotgun (WGS) entry which is preliminary data.</text>
</comment>
<feature type="compositionally biased region" description="Basic residues" evidence="1">
    <location>
        <begin position="513"/>
        <end position="523"/>
    </location>
</feature>
<evidence type="ECO:0000313" key="2">
    <source>
        <dbReference type="EMBL" id="RUS80509.1"/>
    </source>
</evidence>
<dbReference type="Proteomes" id="UP000271974">
    <property type="component" value="Unassembled WGS sequence"/>
</dbReference>
<protein>
    <submittedName>
        <fullName evidence="2">Uncharacterized protein</fullName>
    </submittedName>
</protein>
<sequence length="523" mass="57208">MTPTGESSRPGAHSLWDTELQGGPSLAHKDFSLDDNQEVVMGGSLNAAAREDVDILAVNNAWRTTGGLSTTVNTSQDCRPIDVFTLEKTTTFQQFKDTSNQTDTDSETCFASTSGHAHSTCVQGGEIQQTHNDNPPINSIFNVSQRYAWNENSSLTEDSSDISKRKHPAIEFYSEKAPQSYSENDSTKNKISNICAAIHSPTVNDTYQNTFGEATLKFKEAKHDGNSQVNNVQPRGNNGNQIETANDFTHSCFQMDLTRANKKIGILRTHYSKTETPSSSVSSPVSTSTDFVFHGHSPYTHQETRTVRTSQPLLAADHEDSPAHNRPALGAGISTDVDGMPCSTTAFVSLTAEINTPESSTTQEDGYTKGSETMTSQNSGSDSKIHVYAPCTKTDDDASVSNDSPKKSFNNYKECISQTQLPSQTEDDLLSPAGRKVSPVTECLSDPPSYDEIVKSLPPPGSNCDQHRRSASEKPADGRSDHKDMTDEEMIVMPFAEGDQQLISNNPHPKLIFQHKRRKRGKD</sequence>
<feature type="compositionally biased region" description="Polar residues" evidence="1">
    <location>
        <begin position="357"/>
        <end position="382"/>
    </location>
</feature>
<feature type="compositionally biased region" description="Basic and acidic residues" evidence="1">
    <location>
        <begin position="465"/>
        <end position="485"/>
    </location>
</feature>
<feature type="region of interest" description="Disordered" evidence="1">
    <location>
        <begin position="1"/>
        <end position="21"/>
    </location>
</feature>
<evidence type="ECO:0000313" key="3">
    <source>
        <dbReference type="Proteomes" id="UP000271974"/>
    </source>
</evidence>
<gene>
    <name evidence="2" type="ORF">EGW08_011730</name>
</gene>
<keyword evidence="3" id="KW-1185">Reference proteome</keyword>
<evidence type="ECO:0000256" key="1">
    <source>
        <dbReference type="SAM" id="MobiDB-lite"/>
    </source>
</evidence>
<dbReference type="EMBL" id="RQTK01000387">
    <property type="protein sequence ID" value="RUS80509.1"/>
    <property type="molecule type" value="Genomic_DNA"/>
</dbReference>
<proteinExistence type="predicted"/>
<accession>A0A3S1HJ71</accession>
<dbReference type="AlphaFoldDB" id="A0A3S1HJ71"/>
<name>A0A3S1HJ71_ELYCH</name>
<reference evidence="2 3" key="1">
    <citation type="submission" date="2019-01" db="EMBL/GenBank/DDBJ databases">
        <title>A draft genome assembly of the solar-powered sea slug Elysia chlorotica.</title>
        <authorList>
            <person name="Cai H."/>
            <person name="Li Q."/>
            <person name="Fang X."/>
            <person name="Li J."/>
            <person name="Curtis N.E."/>
            <person name="Altenburger A."/>
            <person name="Shibata T."/>
            <person name="Feng M."/>
            <person name="Maeda T."/>
            <person name="Schwartz J.A."/>
            <person name="Shigenobu S."/>
            <person name="Lundholm N."/>
            <person name="Nishiyama T."/>
            <person name="Yang H."/>
            <person name="Hasebe M."/>
            <person name="Li S."/>
            <person name="Pierce S.K."/>
            <person name="Wang J."/>
        </authorList>
    </citation>
    <scope>NUCLEOTIDE SEQUENCE [LARGE SCALE GENOMIC DNA]</scope>
    <source>
        <strain evidence="2">EC2010</strain>
        <tissue evidence="2">Whole organism of an adult</tissue>
    </source>
</reference>